<evidence type="ECO:0000256" key="4">
    <source>
        <dbReference type="ARBA" id="ARBA00022519"/>
    </source>
</evidence>
<dbReference type="EMBL" id="OBEN01000001">
    <property type="protein sequence ID" value="SNZ10700.1"/>
    <property type="molecule type" value="Genomic_DNA"/>
</dbReference>
<evidence type="ECO:0000256" key="5">
    <source>
        <dbReference type="ARBA" id="ARBA00022692"/>
    </source>
</evidence>
<keyword evidence="8 14" id="KW-0915">Sodium</keyword>
<evidence type="ECO:0000256" key="10">
    <source>
        <dbReference type="ARBA" id="ARBA00023136"/>
    </source>
</evidence>
<evidence type="ECO:0000256" key="12">
    <source>
        <dbReference type="ARBA" id="ARBA00035120"/>
    </source>
</evidence>
<name>A0A285NMH1_9AQUI</name>
<keyword evidence="6 14" id="KW-0479">Metal-binding</keyword>
<dbReference type="GO" id="GO:0046872">
    <property type="term" value="F:metal ion binding"/>
    <property type="evidence" value="ECO:0007669"/>
    <property type="project" value="UniProtKB-KW"/>
</dbReference>
<evidence type="ECO:0000256" key="8">
    <source>
        <dbReference type="ARBA" id="ARBA00023053"/>
    </source>
</evidence>
<evidence type="ECO:0000313" key="15">
    <source>
        <dbReference type="EMBL" id="SNZ10700.1"/>
    </source>
</evidence>
<keyword evidence="7 14" id="KW-1133">Transmembrane helix</keyword>
<proteinExistence type="inferred from homology"/>
<evidence type="ECO:0000256" key="6">
    <source>
        <dbReference type="ARBA" id="ARBA00022723"/>
    </source>
</evidence>
<dbReference type="GO" id="GO:0062054">
    <property type="term" value="F:fluoride channel activity"/>
    <property type="evidence" value="ECO:0007669"/>
    <property type="project" value="UniProtKB-UniRule"/>
</dbReference>
<dbReference type="GO" id="GO:0140114">
    <property type="term" value="P:cellular detoxification of fluoride"/>
    <property type="evidence" value="ECO:0007669"/>
    <property type="project" value="UniProtKB-UniRule"/>
</dbReference>
<accession>A0A285NMH1</accession>
<evidence type="ECO:0000256" key="14">
    <source>
        <dbReference type="HAMAP-Rule" id="MF_00454"/>
    </source>
</evidence>
<keyword evidence="5 14" id="KW-0812">Transmembrane</keyword>
<dbReference type="Pfam" id="PF02537">
    <property type="entry name" value="CRCB"/>
    <property type="match status" value="1"/>
</dbReference>
<dbReference type="Proteomes" id="UP000218627">
    <property type="component" value="Unassembled WGS sequence"/>
</dbReference>
<feature type="transmembrane region" description="Helical" evidence="14">
    <location>
        <begin position="34"/>
        <end position="55"/>
    </location>
</feature>
<dbReference type="AlphaFoldDB" id="A0A285NMH1"/>
<evidence type="ECO:0000256" key="2">
    <source>
        <dbReference type="ARBA" id="ARBA00022448"/>
    </source>
</evidence>
<gene>
    <name evidence="14" type="primary">fluC</name>
    <name evidence="14" type="synonym">crcB</name>
    <name evidence="15" type="ORF">SAMN06265353_0024</name>
</gene>
<keyword evidence="9 14" id="KW-0406">Ion transport</keyword>
<protein>
    <recommendedName>
        <fullName evidence="14">Fluoride-specific ion channel FluC</fullName>
    </recommendedName>
</protein>
<comment type="catalytic activity">
    <reaction evidence="13">
        <text>fluoride(in) = fluoride(out)</text>
        <dbReference type="Rhea" id="RHEA:76159"/>
        <dbReference type="ChEBI" id="CHEBI:17051"/>
    </reaction>
    <physiologicalReaction direction="left-to-right" evidence="13">
        <dbReference type="Rhea" id="RHEA:76160"/>
    </physiologicalReaction>
</comment>
<dbReference type="InterPro" id="IPR003691">
    <property type="entry name" value="FluC"/>
</dbReference>
<evidence type="ECO:0000256" key="9">
    <source>
        <dbReference type="ARBA" id="ARBA00023065"/>
    </source>
</evidence>
<organism evidence="15 16">
    <name type="scientific">Hydrogenobacter hydrogenophilus</name>
    <dbReference type="NCBI Taxonomy" id="35835"/>
    <lineage>
        <taxon>Bacteria</taxon>
        <taxon>Pseudomonadati</taxon>
        <taxon>Aquificota</taxon>
        <taxon>Aquificia</taxon>
        <taxon>Aquificales</taxon>
        <taxon>Aquificaceae</taxon>
        <taxon>Hydrogenobacter</taxon>
    </lineage>
</organism>
<feature type="transmembrane region" description="Helical" evidence="14">
    <location>
        <begin position="99"/>
        <end position="120"/>
    </location>
</feature>
<sequence>MGLMFVIAIGGALGSVLRYELSKIIQKKAGLDFPLGTFVVNLLACFLVGFFFSYLVEKINVSSSMRAFLITGFLGGFSTFSTFSYESYYLLVNGELLKFLLYILGSVGGGISMTFLGYNLGRVL</sequence>
<dbReference type="NCBIfam" id="TIGR00494">
    <property type="entry name" value="crcB"/>
    <property type="match status" value="1"/>
</dbReference>
<comment type="subcellular location">
    <subcellularLocation>
        <location evidence="1 14">Cell membrane</location>
        <topology evidence="1 14">Multi-pass membrane protein</topology>
    </subcellularLocation>
</comment>
<keyword evidence="16" id="KW-1185">Reference proteome</keyword>
<reference evidence="16" key="1">
    <citation type="submission" date="2017-09" db="EMBL/GenBank/DDBJ databases">
        <authorList>
            <person name="Varghese N."/>
            <person name="Submissions S."/>
        </authorList>
    </citation>
    <scope>NUCLEOTIDE SEQUENCE [LARGE SCALE GENOMIC DNA]</scope>
    <source>
        <strain evidence="16">DSM 2913</strain>
    </source>
</reference>
<dbReference type="RefSeq" id="WP_096599850.1">
    <property type="nucleotide sequence ID" value="NZ_OBEN01000001.1"/>
</dbReference>
<dbReference type="GO" id="GO:0005886">
    <property type="term" value="C:plasma membrane"/>
    <property type="evidence" value="ECO:0007669"/>
    <property type="project" value="UniProtKB-SubCell"/>
</dbReference>
<dbReference type="PANTHER" id="PTHR28259:SF18">
    <property type="entry name" value="FLUORIDE-SPECIFIC ION CHANNEL FLUC"/>
    <property type="match status" value="1"/>
</dbReference>
<comment type="similarity">
    <text evidence="12 14">Belongs to the fluoride channel Fluc/FEX (TC 1.A.43) family.</text>
</comment>
<keyword evidence="2 14" id="KW-0813">Transport</keyword>
<evidence type="ECO:0000256" key="7">
    <source>
        <dbReference type="ARBA" id="ARBA00022989"/>
    </source>
</evidence>
<feature type="transmembrane region" description="Helical" evidence="14">
    <location>
        <begin position="67"/>
        <end position="87"/>
    </location>
</feature>
<keyword evidence="3 14" id="KW-1003">Cell membrane</keyword>
<feature type="binding site" evidence="14">
    <location>
        <position position="75"/>
    </location>
    <ligand>
        <name>Na(+)</name>
        <dbReference type="ChEBI" id="CHEBI:29101"/>
        <note>structural</note>
    </ligand>
</feature>
<comment type="activity regulation">
    <text evidence="14">Na(+) is not transported, but it plays an essential structural role and its presence is essential for fluoride channel function.</text>
</comment>
<evidence type="ECO:0000313" key="16">
    <source>
        <dbReference type="Proteomes" id="UP000218627"/>
    </source>
</evidence>
<feature type="binding site" evidence="14">
    <location>
        <position position="78"/>
    </location>
    <ligand>
        <name>Na(+)</name>
        <dbReference type="ChEBI" id="CHEBI:29101"/>
        <note>structural</note>
    </ligand>
</feature>
<comment type="function">
    <text evidence="14">Fluoride-specific ion channel. Important for reducing fluoride concentration in the cell, thus reducing its toxicity.</text>
</comment>
<evidence type="ECO:0000256" key="13">
    <source>
        <dbReference type="ARBA" id="ARBA00035585"/>
    </source>
</evidence>
<dbReference type="OrthoDB" id="9815830at2"/>
<dbReference type="HAMAP" id="MF_00454">
    <property type="entry name" value="FluC"/>
    <property type="match status" value="1"/>
</dbReference>
<evidence type="ECO:0000256" key="3">
    <source>
        <dbReference type="ARBA" id="ARBA00022475"/>
    </source>
</evidence>
<dbReference type="PANTHER" id="PTHR28259">
    <property type="entry name" value="FLUORIDE EXPORT PROTEIN 1-RELATED"/>
    <property type="match status" value="1"/>
</dbReference>
<keyword evidence="10 14" id="KW-0472">Membrane</keyword>
<keyword evidence="4" id="KW-0997">Cell inner membrane</keyword>
<evidence type="ECO:0000256" key="1">
    <source>
        <dbReference type="ARBA" id="ARBA00004651"/>
    </source>
</evidence>
<evidence type="ECO:0000256" key="11">
    <source>
        <dbReference type="ARBA" id="ARBA00023303"/>
    </source>
</evidence>
<keyword evidence="11 14" id="KW-0407">Ion channel</keyword>